<dbReference type="EMBL" id="FMWG01000001">
    <property type="protein sequence ID" value="SCZ50373.1"/>
    <property type="molecule type" value="Genomic_DNA"/>
</dbReference>
<evidence type="ECO:0000313" key="5">
    <source>
        <dbReference type="Proteomes" id="UP000198767"/>
    </source>
</evidence>
<keyword evidence="5" id="KW-1185">Reference proteome</keyword>
<dbReference type="Proteomes" id="UP000198767">
    <property type="component" value="Unassembled WGS sequence"/>
</dbReference>
<dbReference type="PANTHER" id="PTHR43300">
    <property type="entry name" value="ACETYLTRANSFERASE"/>
    <property type="match status" value="1"/>
</dbReference>
<dbReference type="OrthoDB" id="9815592at2"/>
<dbReference type="NCBIfam" id="TIGR03308">
    <property type="entry name" value="phn_thr-fam"/>
    <property type="match status" value="1"/>
</dbReference>
<sequence>MARLGEEPFLHEGCVSNASHFGRFVEIGAQTRLNNVSFDDYSYCDRLCDLANVRIGKFANIASMVRVGATDHPMTRASQHHFLYRSASYWDDTEDDARWFQHRASRLAHIGHDSWIGHGALIKPEVTIGIGAVVASGAVVTKDVAPYAIVGGNTARLIRYRFAPDEISTLLQIAWWDWSHERLRQALPDFRALPIKTFLEKYS</sequence>
<reference evidence="4 5" key="1">
    <citation type="submission" date="2016-10" db="EMBL/GenBank/DDBJ databases">
        <authorList>
            <person name="de Groot N.N."/>
        </authorList>
    </citation>
    <scope>NUCLEOTIDE SEQUENCE [LARGE SCALE GENOMIC DNA]</scope>
    <source>
        <strain evidence="4 5">U95</strain>
    </source>
</reference>
<dbReference type="InterPro" id="IPR050179">
    <property type="entry name" value="Trans_hexapeptide_repeat"/>
</dbReference>
<keyword evidence="3" id="KW-0677">Repeat</keyword>
<dbReference type="InterPro" id="IPR017694">
    <property type="entry name" value="Phosphonate_tfrase_rpt"/>
</dbReference>
<keyword evidence="2" id="KW-0808">Transferase</keyword>
<dbReference type="InterPro" id="IPR011004">
    <property type="entry name" value="Trimer_LpxA-like_sf"/>
</dbReference>
<accession>A0A1G5PLQ2</accession>
<proteinExistence type="inferred from homology"/>
<dbReference type="RefSeq" id="WP_090215049.1">
    <property type="nucleotide sequence ID" value="NZ_CANLDO010000002.1"/>
</dbReference>
<dbReference type="InterPro" id="IPR018357">
    <property type="entry name" value="Hexapep_transf_CS"/>
</dbReference>
<dbReference type="PROSITE" id="PS00101">
    <property type="entry name" value="HEXAPEP_TRANSFERASES"/>
    <property type="match status" value="1"/>
</dbReference>
<evidence type="ECO:0008006" key="6">
    <source>
        <dbReference type="Google" id="ProtNLM"/>
    </source>
</evidence>
<evidence type="ECO:0000256" key="3">
    <source>
        <dbReference type="ARBA" id="ARBA00022737"/>
    </source>
</evidence>
<dbReference type="SUPFAM" id="SSF51161">
    <property type="entry name" value="Trimeric LpxA-like enzymes"/>
    <property type="match status" value="1"/>
</dbReference>
<name>A0A1G5PLQ2_9RHOB</name>
<dbReference type="STRING" id="1156985.SAMN04488118_101273"/>
<dbReference type="Gene3D" id="2.160.10.10">
    <property type="entry name" value="Hexapeptide repeat proteins"/>
    <property type="match status" value="1"/>
</dbReference>
<dbReference type="PANTHER" id="PTHR43300:SF11">
    <property type="entry name" value="ACETYLTRANSFERASE RV3034C-RELATED"/>
    <property type="match status" value="1"/>
</dbReference>
<evidence type="ECO:0000256" key="1">
    <source>
        <dbReference type="ARBA" id="ARBA00007274"/>
    </source>
</evidence>
<protein>
    <recommendedName>
        <fullName evidence="6">Phosphonate metabolim protein, transferase hexapeptide repeat family</fullName>
    </recommendedName>
</protein>
<gene>
    <name evidence="4" type="ORF">SAMN04488118_101273</name>
</gene>
<dbReference type="AlphaFoldDB" id="A0A1G5PLQ2"/>
<dbReference type="CDD" id="cd03349">
    <property type="entry name" value="LbH_XAT"/>
    <property type="match status" value="1"/>
</dbReference>
<evidence type="ECO:0000256" key="2">
    <source>
        <dbReference type="ARBA" id="ARBA00022679"/>
    </source>
</evidence>
<dbReference type="GO" id="GO:0016740">
    <property type="term" value="F:transferase activity"/>
    <property type="evidence" value="ECO:0007669"/>
    <property type="project" value="UniProtKB-KW"/>
</dbReference>
<evidence type="ECO:0000313" key="4">
    <source>
        <dbReference type="EMBL" id="SCZ50373.1"/>
    </source>
</evidence>
<organism evidence="4 5">
    <name type="scientific">Epibacterium ulvae</name>
    <dbReference type="NCBI Taxonomy" id="1156985"/>
    <lineage>
        <taxon>Bacteria</taxon>
        <taxon>Pseudomonadati</taxon>
        <taxon>Pseudomonadota</taxon>
        <taxon>Alphaproteobacteria</taxon>
        <taxon>Rhodobacterales</taxon>
        <taxon>Roseobacteraceae</taxon>
        <taxon>Epibacterium</taxon>
    </lineage>
</organism>
<comment type="similarity">
    <text evidence="1">Belongs to the transferase hexapeptide repeat family.</text>
</comment>